<dbReference type="Pfam" id="PF02082">
    <property type="entry name" value="Rrf2"/>
    <property type="match status" value="1"/>
</dbReference>
<proteinExistence type="predicted"/>
<dbReference type="GO" id="GO:0003700">
    <property type="term" value="F:DNA-binding transcription factor activity"/>
    <property type="evidence" value="ECO:0007669"/>
    <property type="project" value="TreeGrafter"/>
</dbReference>
<dbReference type="RefSeq" id="WP_160845759.1">
    <property type="nucleotide sequence ID" value="NZ_WVHT01000008.1"/>
</dbReference>
<dbReference type="EMBL" id="WVHT01000008">
    <property type="protein sequence ID" value="MXV52586.1"/>
    <property type="molecule type" value="Genomic_DNA"/>
</dbReference>
<sequence>MNNNRFSTSLHILTLLCLENDRPLSSDYIAGSININPVLVRKEIGALTKLGLIKSKQGKNGGYSLGKAPSDITLSDIFRGVSPSNILGRFNNTNPKCPVGNQFNHHINKISQRAEAAFLSDLQAQSLEDFCGKFI</sequence>
<comment type="caution">
    <text evidence="1">The sequence shown here is derived from an EMBL/GenBank/DDBJ whole genome shotgun (WGS) entry which is preliminary data.</text>
</comment>
<evidence type="ECO:0000313" key="2">
    <source>
        <dbReference type="Proteomes" id="UP000466586"/>
    </source>
</evidence>
<dbReference type="AlphaFoldDB" id="A0A7K1YDB5"/>
<name>A0A7K1YDB5_9SPHI</name>
<reference evidence="1 2" key="1">
    <citation type="submission" date="2019-11" db="EMBL/GenBank/DDBJ databases">
        <title>Pedobacter sp. HMF7647 Genome sequencing and assembly.</title>
        <authorList>
            <person name="Kang H."/>
            <person name="Kim H."/>
            <person name="Joh K."/>
        </authorList>
    </citation>
    <scope>NUCLEOTIDE SEQUENCE [LARGE SCALE GENOMIC DNA]</scope>
    <source>
        <strain evidence="1 2">HMF7647</strain>
    </source>
</reference>
<accession>A0A7K1YDB5</accession>
<dbReference type="SUPFAM" id="SSF46785">
    <property type="entry name" value="Winged helix' DNA-binding domain"/>
    <property type="match status" value="1"/>
</dbReference>
<dbReference type="InterPro" id="IPR036390">
    <property type="entry name" value="WH_DNA-bd_sf"/>
</dbReference>
<protein>
    <submittedName>
        <fullName evidence="1">HTH domain-containing protein</fullName>
    </submittedName>
</protein>
<organism evidence="1 2">
    <name type="scientific">Hufsiella arboris</name>
    <dbReference type="NCBI Taxonomy" id="2695275"/>
    <lineage>
        <taxon>Bacteria</taxon>
        <taxon>Pseudomonadati</taxon>
        <taxon>Bacteroidota</taxon>
        <taxon>Sphingobacteriia</taxon>
        <taxon>Sphingobacteriales</taxon>
        <taxon>Sphingobacteriaceae</taxon>
        <taxon>Hufsiella</taxon>
    </lineage>
</organism>
<dbReference type="Proteomes" id="UP000466586">
    <property type="component" value="Unassembled WGS sequence"/>
</dbReference>
<dbReference type="PANTHER" id="PTHR33221">
    <property type="entry name" value="WINGED HELIX-TURN-HELIX TRANSCRIPTIONAL REGULATOR, RRF2 FAMILY"/>
    <property type="match status" value="1"/>
</dbReference>
<gene>
    <name evidence="1" type="ORF">GS399_16555</name>
</gene>
<dbReference type="Gene3D" id="1.10.10.10">
    <property type="entry name" value="Winged helix-like DNA-binding domain superfamily/Winged helix DNA-binding domain"/>
    <property type="match status" value="1"/>
</dbReference>
<dbReference type="GO" id="GO:0005829">
    <property type="term" value="C:cytosol"/>
    <property type="evidence" value="ECO:0007669"/>
    <property type="project" value="TreeGrafter"/>
</dbReference>
<dbReference type="InterPro" id="IPR030489">
    <property type="entry name" value="TR_Rrf2-type_CS"/>
</dbReference>
<dbReference type="InterPro" id="IPR036388">
    <property type="entry name" value="WH-like_DNA-bd_sf"/>
</dbReference>
<dbReference type="PROSITE" id="PS01332">
    <property type="entry name" value="HTH_RRF2_1"/>
    <property type="match status" value="1"/>
</dbReference>
<dbReference type="PROSITE" id="PS51197">
    <property type="entry name" value="HTH_RRF2_2"/>
    <property type="match status" value="1"/>
</dbReference>
<evidence type="ECO:0000313" key="1">
    <source>
        <dbReference type="EMBL" id="MXV52586.1"/>
    </source>
</evidence>
<dbReference type="InterPro" id="IPR000944">
    <property type="entry name" value="Tscrpt_reg_Rrf2"/>
</dbReference>
<keyword evidence="2" id="KW-1185">Reference proteome</keyword>
<dbReference type="PANTHER" id="PTHR33221:SF15">
    <property type="entry name" value="HTH-TYPE TRANSCRIPTIONAL REGULATOR YWGB-RELATED"/>
    <property type="match status" value="1"/>
</dbReference>